<gene>
    <name evidence="2" type="ORF">WR25_00318</name>
</gene>
<proteinExistence type="predicted"/>
<organism evidence="2 3">
    <name type="scientific">Diploscapter pachys</name>
    <dbReference type="NCBI Taxonomy" id="2018661"/>
    <lineage>
        <taxon>Eukaryota</taxon>
        <taxon>Metazoa</taxon>
        <taxon>Ecdysozoa</taxon>
        <taxon>Nematoda</taxon>
        <taxon>Chromadorea</taxon>
        <taxon>Rhabditida</taxon>
        <taxon>Rhabditina</taxon>
        <taxon>Rhabditomorpha</taxon>
        <taxon>Rhabditoidea</taxon>
        <taxon>Rhabditidae</taxon>
        <taxon>Diploscapter</taxon>
    </lineage>
</organism>
<dbReference type="Gene3D" id="2.40.128.520">
    <property type="match status" value="1"/>
</dbReference>
<evidence type="ECO:0000313" key="3">
    <source>
        <dbReference type="Proteomes" id="UP000218231"/>
    </source>
</evidence>
<dbReference type="InterPro" id="IPR010951">
    <property type="entry name" value="CM_bact"/>
</dbReference>
<name>A0A2A2M3U6_9BILA</name>
<dbReference type="Proteomes" id="UP000218231">
    <property type="component" value="Unassembled WGS sequence"/>
</dbReference>
<dbReference type="AlphaFoldDB" id="A0A2A2M3U6"/>
<dbReference type="SMART" id="SM00830">
    <property type="entry name" value="CM_2"/>
    <property type="match status" value="1"/>
</dbReference>
<dbReference type="SUPFAM" id="SSF48600">
    <property type="entry name" value="Chorismate mutase II"/>
    <property type="match status" value="1"/>
</dbReference>
<dbReference type="InterPro" id="IPR036979">
    <property type="entry name" value="CM_dom_sf"/>
</dbReference>
<dbReference type="PANTHER" id="PTHR36919:SF2">
    <property type="entry name" value="BLL6627 PROTEIN"/>
    <property type="match status" value="1"/>
</dbReference>
<dbReference type="GO" id="GO:0004106">
    <property type="term" value="F:chorismate mutase activity"/>
    <property type="evidence" value="ECO:0007669"/>
    <property type="project" value="InterPro"/>
</dbReference>
<keyword evidence="3" id="KW-1185">Reference proteome</keyword>
<dbReference type="NCBIfam" id="NF006691">
    <property type="entry name" value="PRK09239.1"/>
    <property type="match status" value="1"/>
</dbReference>
<dbReference type="NCBIfam" id="TIGR01795">
    <property type="entry name" value="CM_mono_cladeE"/>
    <property type="match status" value="1"/>
</dbReference>
<dbReference type="EMBL" id="LIAE01005712">
    <property type="protein sequence ID" value="PAV93112.1"/>
    <property type="molecule type" value="Genomic_DNA"/>
</dbReference>
<dbReference type="OrthoDB" id="10530197at2759"/>
<evidence type="ECO:0000313" key="2">
    <source>
        <dbReference type="EMBL" id="PAV93112.1"/>
    </source>
</evidence>
<feature type="domain" description="Chorismate mutase" evidence="1">
    <location>
        <begin position="84"/>
        <end position="175"/>
    </location>
</feature>
<accession>A0A2A2M3U6</accession>
<dbReference type="InterPro" id="IPR036263">
    <property type="entry name" value="Chorismate_II_sf"/>
</dbReference>
<dbReference type="InterPro" id="IPR019223">
    <property type="entry name" value="DUF2147"/>
</dbReference>
<protein>
    <recommendedName>
        <fullName evidence="1">Chorismate mutase domain-containing protein</fullName>
    </recommendedName>
</protein>
<evidence type="ECO:0000259" key="1">
    <source>
        <dbReference type="PROSITE" id="PS51168"/>
    </source>
</evidence>
<dbReference type="PANTHER" id="PTHR36919">
    <property type="entry name" value="BLR1215 PROTEIN"/>
    <property type="match status" value="1"/>
</dbReference>
<reference evidence="2 3" key="1">
    <citation type="journal article" date="2017" name="Curr. Biol.">
        <title>Genome architecture and evolution of a unichromosomal asexual nematode.</title>
        <authorList>
            <person name="Fradin H."/>
            <person name="Zegar C."/>
            <person name="Gutwein M."/>
            <person name="Lucas J."/>
            <person name="Kovtun M."/>
            <person name="Corcoran D."/>
            <person name="Baugh L.R."/>
            <person name="Kiontke K."/>
            <person name="Gunsalus K."/>
            <person name="Fitch D.H."/>
            <person name="Piano F."/>
        </authorList>
    </citation>
    <scope>NUCLEOTIDE SEQUENCE [LARGE SCALE GENOMIC DNA]</scope>
    <source>
        <strain evidence="2">PF1309</strain>
    </source>
</reference>
<dbReference type="GO" id="GO:0046417">
    <property type="term" value="P:chorismate metabolic process"/>
    <property type="evidence" value="ECO:0007669"/>
    <property type="project" value="InterPro"/>
</dbReference>
<dbReference type="Pfam" id="PF01817">
    <property type="entry name" value="CM_2"/>
    <property type="match status" value="1"/>
</dbReference>
<dbReference type="Gene3D" id="1.20.59.10">
    <property type="entry name" value="Chorismate mutase"/>
    <property type="match status" value="1"/>
</dbReference>
<sequence>MPGELGDQRDLRLHAIQDHRIDGVHVGRDQLEHRLQRRFGTIEAVDGGGHLATRCGRWRPRTQVLLAPATTLMGVGLDHRRGRPVSDDVLQGYRKSIDNIDAALVHLLAERFKVTQAVGRHKATSGLPAADPGREERQIARLRRLAEDAELDPEFSEKFLRFIIDESATLPADPHAPIIGNWHNPKNTVAVRTGRCGPNLCGWVIRASDKAKADVANKGYPPLIGTALLRGYRTNGKGRWAGQIYVPDMGRAFGSTVTMIDADTLNVKGCLIGGFICKSQIWRRES</sequence>
<dbReference type="Pfam" id="PF09917">
    <property type="entry name" value="DUF2147"/>
    <property type="match status" value="1"/>
</dbReference>
<dbReference type="PROSITE" id="PS51168">
    <property type="entry name" value="CHORISMATE_MUT_2"/>
    <property type="match status" value="1"/>
</dbReference>
<dbReference type="InterPro" id="IPR002701">
    <property type="entry name" value="CM_II_prokaryot"/>
</dbReference>
<comment type="caution">
    <text evidence="2">The sequence shown here is derived from an EMBL/GenBank/DDBJ whole genome shotgun (WGS) entry which is preliminary data.</text>
</comment>